<evidence type="ECO:0000313" key="6">
    <source>
        <dbReference type="Proteomes" id="UP000824120"/>
    </source>
</evidence>
<dbReference type="Pfam" id="PF01294">
    <property type="entry name" value="Ribosomal_L13e"/>
    <property type="match status" value="1"/>
</dbReference>
<evidence type="ECO:0000256" key="1">
    <source>
        <dbReference type="ARBA" id="ARBA00005640"/>
    </source>
</evidence>
<accession>A0A9J5YUQ3</accession>
<keyword evidence="3 4" id="KW-0687">Ribonucleoprotein</keyword>
<keyword evidence="2 4" id="KW-0689">Ribosomal protein</keyword>
<dbReference type="GO" id="GO:0022625">
    <property type="term" value="C:cytosolic large ribosomal subunit"/>
    <property type="evidence" value="ECO:0007669"/>
    <property type="project" value="TreeGrafter"/>
</dbReference>
<dbReference type="InterPro" id="IPR018256">
    <property type="entry name" value="Ribosomal_eL13_CS"/>
</dbReference>
<comment type="similarity">
    <text evidence="1 4">Belongs to the eukaryotic ribosomal protein eL13 family.</text>
</comment>
<evidence type="ECO:0000256" key="3">
    <source>
        <dbReference type="ARBA" id="ARBA00023274"/>
    </source>
</evidence>
<dbReference type="GO" id="GO:0003723">
    <property type="term" value="F:RNA binding"/>
    <property type="evidence" value="ECO:0007669"/>
    <property type="project" value="TreeGrafter"/>
</dbReference>
<name>A0A9J5YUQ3_SOLCO</name>
<comment type="caution">
    <text evidence="5">The sequence shown here is derived from an EMBL/GenBank/DDBJ whole genome shotgun (WGS) entry which is preliminary data.</text>
</comment>
<dbReference type="OrthoDB" id="10264538at2759"/>
<keyword evidence="6" id="KW-1185">Reference proteome</keyword>
<dbReference type="EMBL" id="JACXVP010000006">
    <property type="protein sequence ID" value="KAG5602614.1"/>
    <property type="molecule type" value="Genomic_DNA"/>
</dbReference>
<dbReference type="PROSITE" id="PS01104">
    <property type="entry name" value="RIBOSOMAL_L13E"/>
    <property type="match status" value="1"/>
</dbReference>
<organism evidence="5 6">
    <name type="scientific">Solanum commersonii</name>
    <name type="common">Commerson's wild potato</name>
    <name type="synonym">Commerson's nightshade</name>
    <dbReference type="NCBI Taxonomy" id="4109"/>
    <lineage>
        <taxon>Eukaryota</taxon>
        <taxon>Viridiplantae</taxon>
        <taxon>Streptophyta</taxon>
        <taxon>Embryophyta</taxon>
        <taxon>Tracheophyta</taxon>
        <taxon>Spermatophyta</taxon>
        <taxon>Magnoliopsida</taxon>
        <taxon>eudicotyledons</taxon>
        <taxon>Gunneridae</taxon>
        <taxon>Pentapetalae</taxon>
        <taxon>asterids</taxon>
        <taxon>lamiids</taxon>
        <taxon>Solanales</taxon>
        <taxon>Solanaceae</taxon>
        <taxon>Solanoideae</taxon>
        <taxon>Solaneae</taxon>
        <taxon>Solanum</taxon>
    </lineage>
</organism>
<dbReference type="GO" id="GO:0006412">
    <property type="term" value="P:translation"/>
    <property type="evidence" value="ECO:0007669"/>
    <property type="project" value="InterPro"/>
</dbReference>
<dbReference type="InterPro" id="IPR001380">
    <property type="entry name" value="Ribosomal_eL13"/>
</dbReference>
<proteinExistence type="inferred from homology"/>
<dbReference type="AlphaFoldDB" id="A0A9J5YUQ3"/>
<dbReference type="GO" id="GO:0003735">
    <property type="term" value="F:structural constituent of ribosome"/>
    <property type="evidence" value="ECO:0007669"/>
    <property type="project" value="InterPro"/>
</dbReference>
<dbReference type="PANTHER" id="PTHR11722:SF0">
    <property type="entry name" value="LARGE RIBOSOMAL SUBUNIT PROTEIN EL13"/>
    <property type="match status" value="1"/>
</dbReference>
<reference evidence="5 6" key="1">
    <citation type="submission" date="2020-09" db="EMBL/GenBank/DDBJ databases">
        <title>De no assembly of potato wild relative species, Solanum commersonii.</title>
        <authorList>
            <person name="Cho K."/>
        </authorList>
    </citation>
    <scope>NUCLEOTIDE SEQUENCE [LARGE SCALE GENOMIC DNA]</scope>
    <source>
        <strain evidence="5">LZ3.2</strain>
        <tissue evidence="5">Leaf</tissue>
    </source>
</reference>
<dbReference type="Proteomes" id="UP000824120">
    <property type="component" value="Chromosome 6"/>
</dbReference>
<evidence type="ECO:0000256" key="2">
    <source>
        <dbReference type="ARBA" id="ARBA00022980"/>
    </source>
</evidence>
<evidence type="ECO:0000313" key="5">
    <source>
        <dbReference type="EMBL" id="KAG5602614.1"/>
    </source>
</evidence>
<sequence>MKHNNVIPYGHFKKHTDIRVKTWFNQPARKKRRRIARKEMAVKIPPPTTAGALHPVVHGQTLKYNMKVRSGRGFSLEELQAAGIPKKLVSTNGIVVDHPCRNRLLEGIQADVLKTYKANSLVVLIKVGDSALSRDWLQQLKFMEPTCLLRVRSRL</sequence>
<evidence type="ECO:0000256" key="4">
    <source>
        <dbReference type="RuleBase" id="RU000572"/>
    </source>
</evidence>
<gene>
    <name evidence="5" type="ORF">H5410_033984</name>
</gene>
<protein>
    <recommendedName>
        <fullName evidence="4">60S ribosomal protein L13</fullName>
    </recommendedName>
</protein>
<dbReference type="PANTHER" id="PTHR11722">
    <property type="entry name" value="60S RIBOSOMAL PROTEIN L13"/>
    <property type="match status" value="1"/>
</dbReference>